<comment type="caution">
    <text evidence="2">The sequence shown here is derived from an EMBL/GenBank/DDBJ whole genome shotgun (WGS) entry which is preliminary data.</text>
</comment>
<keyword evidence="1" id="KW-1133">Transmembrane helix</keyword>
<dbReference type="AlphaFoldDB" id="A0A8H7AW67"/>
<reference evidence="2" key="2">
    <citation type="submission" date="2020-08" db="EMBL/GenBank/DDBJ databases">
        <title>Draft Genome Sequence of Cumin Blight Pathogen Alternaria burnsii.</title>
        <authorList>
            <person name="Feng Z."/>
        </authorList>
    </citation>
    <scope>NUCLEOTIDE SEQUENCE</scope>
    <source>
        <strain evidence="2">CBS107.38</strain>
    </source>
</reference>
<evidence type="ECO:0000256" key="1">
    <source>
        <dbReference type="SAM" id="Phobius"/>
    </source>
</evidence>
<gene>
    <name evidence="2" type="ORF">GT037_011082</name>
</gene>
<dbReference type="GeneID" id="62209307"/>
<sequence length="69" mass="7516">MSSWSVEAIIALVALIATCIPLLALLLRKFVQRRQVLRPEAGVELGDVGHNGGHVVAPKELGISKNRFR</sequence>
<proteinExistence type="predicted"/>
<organism evidence="2 3">
    <name type="scientific">Alternaria burnsii</name>
    <dbReference type="NCBI Taxonomy" id="1187904"/>
    <lineage>
        <taxon>Eukaryota</taxon>
        <taxon>Fungi</taxon>
        <taxon>Dikarya</taxon>
        <taxon>Ascomycota</taxon>
        <taxon>Pezizomycotina</taxon>
        <taxon>Dothideomycetes</taxon>
        <taxon>Pleosporomycetidae</taxon>
        <taxon>Pleosporales</taxon>
        <taxon>Pleosporineae</taxon>
        <taxon>Pleosporaceae</taxon>
        <taxon>Alternaria</taxon>
        <taxon>Alternaria sect. Alternaria</taxon>
    </lineage>
</organism>
<protein>
    <submittedName>
        <fullName evidence="2">Uncharacterized protein</fullName>
    </submittedName>
</protein>
<keyword evidence="1" id="KW-0812">Transmembrane</keyword>
<accession>A0A8H7AW67</accession>
<name>A0A8H7AW67_9PLEO</name>
<dbReference type="Proteomes" id="UP000596902">
    <property type="component" value="Unassembled WGS sequence"/>
</dbReference>
<keyword evidence="3" id="KW-1185">Reference proteome</keyword>
<evidence type="ECO:0000313" key="2">
    <source>
        <dbReference type="EMBL" id="KAF7670789.1"/>
    </source>
</evidence>
<dbReference type="RefSeq" id="XP_038781175.1">
    <property type="nucleotide sequence ID" value="XM_038936129.1"/>
</dbReference>
<keyword evidence="1" id="KW-0472">Membrane</keyword>
<feature type="transmembrane region" description="Helical" evidence="1">
    <location>
        <begin position="6"/>
        <end position="27"/>
    </location>
</feature>
<dbReference type="EMBL" id="JAAABM010000028">
    <property type="protein sequence ID" value="KAF7670789.1"/>
    <property type="molecule type" value="Genomic_DNA"/>
</dbReference>
<reference evidence="2" key="1">
    <citation type="submission" date="2020-01" db="EMBL/GenBank/DDBJ databases">
        <authorList>
            <person name="Feng Z.H.Z."/>
        </authorList>
    </citation>
    <scope>NUCLEOTIDE SEQUENCE</scope>
    <source>
        <strain evidence="2">CBS107.38</strain>
    </source>
</reference>
<evidence type="ECO:0000313" key="3">
    <source>
        <dbReference type="Proteomes" id="UP000596902"/>
    </source>
</evidence>